<organism evidence="1 2">
    <name type="scientific">Alteromonas aquimaris</name>
    <dbReference type="NCBI Taxonomy" id="2998417"/>
    <lineage>
        <taxon>Bacteria</taxon>
        <taxon>Pseudomonadati</taxon>
        <taxon>Pseudomonadota</taxon>
        <taxon>Gammaproteobacteria</taxon>
        <taxon>Alteromonadales</taxon>
        <taxon>Alteromonadaceae</taxon>
        <taxon>Alteromonas/Salinimonas group</taxon>
        <taxon>Alteromonas</taxon>
    </lineage>
</organism>
<dbReference type="EMBL" id="JAPFRD010000005">
    <property type="protein sequence ID" value="MCW8107600.1"/>
    <property type="molecule type" value="Genomic_DNA"/>
</dbReference>
<protein>
    <recommendedName>
        <fullName evidence="3">Glycosyltransferase family 9 protein</fullName>
    </recommendedName>
</protein>
<dbReference type="RefSeq" id="WP_265616307.1">
    <property type="nucleotide sequence ID" value="NZ_JAPFRD010000005.1"/>
</dbReference>
<accession>A0ABT3P498</accession>
<evidence type="ECO:0000313" key="2">
    <source>
        <dbReference type="Proteomes" id="UP001142810"/>
    </source>
</evidence>
<dbReference type="Gene3D" id="3.40.50.2000">
    <property type="entry name" value="Glycogen Phosphorylase B"/>
    <property type="match status" value="2"/>
</dbReference>
<proteinExistence type="predicted"/>
<keyword evidence="2" id="KW-1185">Reference proteome</keyword>
<comment type="caution">
    <text evidence="1">The sequence shown here is derived from an EMBL/GenBank/DDBJ whole genome shotgun (WGS) entry which is preliminary data.</text>
</comment>
<dbReference type="SUPFAM" id="SSF53756">
    <property type="entry name" value="UDP-Glycosyltransferase/glycogen phosphorylase"/>
    <property type="match status" value="1"/>
</dbReference>
<reference evidence="1" key="1">
    <citation type="submission" date="2022-11" db="EMBL/GenBank/DDBJ databases">
        <title>Alteromonas sp. nov., isolated from sea water of the Qingdao.</title>
        <authorList>
            <person name="Wang Q."/>
        </authorList>
    </citation>
    <scope>NUCLEOTIDE SEQUENCE</scope>
    <source>
        <strain evidence="1">ASW11-7</strain>
    </source>
</reference>
<gene>
    <name evidence="1" type="ORF">OPS25_03655</name>
</gene>
<evidence type="ECO:0000313" key="1">
    <source>
        <dbReference type="EMBL" id="MCW8107600.1"/>
    </source>
</evidence>
<dbReference type="Proteomes" id="UP001142810">
    <property type="component" value="Unassembled WGS sequence"/>
</dbReference>
<name>A0ABT3P498_9ALTE</name>
<evidence type="ECO:0008006" key="3">
    <source>
        <dbReference type="Google" id="ProtNLM"/>
    </source>
</evidence>
<sequence>MAEKILVIRMMESFDVAAIGVPAIRHLKRCFPEAEIHCLTFGQGSEIVRLAEPDVTVLDLAQDDWPEDFVSAMEVFLELAEIINSHNYTEIINLDTWFMPCFLTRFLKDAGKPVIGNMLNRSVQDIINDFKHQSLSADYVNSLEQYMQSTWSGMHAWFEKWWLHGEPPQGGYPEFYLRRCCGFADIDMDMSINVEAEPTFSRSEKTVALALEGVSSTDCYQSANELARQLTTKGFNVYAGLDSDANIKEKLSKLKACDLLVSIPAGAQWLAAAVNTPVLIISGHIDPQTIMPDYATEVSDQPISVESLVEGIADIIEGKADA</sequence>